<gene>
    <name evidence="2" type="ORF">AVEN_26604_1</name>
</gene>
<protein>
    <submittedName>
        <fullName evidence="2">Uncharacterized protein</fullName>
    </submittedName>
</protein>
<organism evidence="2 3">
    <name type="scientific">Araneus ventricosus</name>
    <name type="common">Orbweaver spider</name>
    <name type="synonym">Epeira ventricosa</name>
    <dbReference type="NCBI Taxonomy" id="182803"/>
    <lineage>
        <taxon>Eukaryota</taxon>
        <taxon>Metazoa</taxon>
        <taxon>Ecdysozoa</taxon>
        <taxon>Arthropoda</taxon>
        <taxon>Chelicerata</taxon>
        <taxon>Arachnida</taxon>
        <taxon>Araneae</taxon>
        <taxon>Araneomorphae</taxon>
        <taxon>Entelegynae</taxon>
        <taxon>Araneoidea</taxon>
        <taxon>Araneidae</taxon>
        <taxon>Araneus</taxon>
    </lineage>
</organism>
<dbReference type="Proteomes" id="UP000499080">
    <property type="component" value="Unassembled WGS sequence"/>
</dbReference>
<proteinExistence type="predicted"/>
<accession>A0A4Y2WJJ3</accession>
<keyword evidence="3" id="KW-1185">Reference proteome</keyword>
<feature type="non-terminal residue" evidence="2">
    <location>
        <position position="49"/>
    </location>
</feature>
<dbReference type="AlphaFoldDB" id="A0A4Y2WJJ3"/>
<feature type="compositionally biased region" description="Basic and acidic residues" evidence="1">
    <location>
        <begin position="1"/>
        <end position="21"/>
    </location>
</feature>
<feature type="region of interest" description="Disordered" evidence="1">
    <location>
        <begin position="1"/>
        <end position="49"/>
    </location>
</feature>
<dbReference type="OrthoDB" id="10253878at2759"/>
<evidence type="ECO:0000256" key="1">
    <source>
        <dbReference type="SAM" id="MobiDB-lite"/>
    </source>
</evidence>
<comment type="caution">
    <text evidence="2">The sequence shown here is derived from an EMBL/GenBank/DDBJ whole genome shotgun (WGS) entry which is preliminary data.</text>
</comment>
<reference evidence="2 3" key="1">
    <citation type="journal article" date="2019" name="Sci. Rep.">
        <title>Orb-weaving spider Araneus ventricosus genome elucidates the spidroin gene catalogue.</title>
        <authorList>
            <person name="Kono N."/>
            <person name="Nakamura H."/>
            <person name="Ohtoshi R."/>
            <person name="Moran D.A.P."/>
            <person name="Shinohara A."/>
            <person name="Yoshida Y."/>
            <person name="Fujiwara M."/>
            <person name="Mori M."/>
            <person name="Tomita M."/>
            <person name="Arakawa K."/>
        </authorList>
    </citation>
    <scope>NUCLEOTIDE SEQUENCE [LARGE SCALE GENOMIC DNA]</scope>
</reference>
<name>A0A4Y2WJJ3_ARAVE</name>
<dbReference type="EMBL" id="BGPR01060246">
    <property type="protein sequence ID" value="GBO36137.1"/>
    <property type="molecule type" value="Genomic_DNA"/>
</dbReference>
<evidence type="ECO:0000313" key="3">
    <source>
        <dbReference type="Proteomes" id="UP000499080"/>
    </source>
</evidence>
<sequence length="49" mass="5465">MDDKPLDLSKKAPIKSAKEAEPLPPARYVSVQGELSKPVENSRWATEQE</sequence>
<evidence type="ECO:0000313" key="2">
    <source>
        <dbReference type="EMBL" id="GBO36137.1"/>
    </source>
</evidence>